<feature type="transmembrane region" description="Helical" evidence="1">
    <location>
        <begin position="6"/>
        <end position="27"/>
    </location>
</feature>
<evidence type="ECO:0000313" key="3">
    <source>
        <dbReference type="Proteomes" id="UP000461288"/>
    </source>
</evidence>
<keyword evidence="1" id="KW-0812">Transmembrane</keyword>
<gene>
    <name evidence="2" type="ORF">GO594_27735</name>
</gene>
<dbReference type="Proteomes" id="UP000461288">
    <property type="component" value="Unassembled WGS sequence"/>
</dbReference>
<reference evidence="2 3" key="1">
    <citation type="submission" date="2019-12" db="EMBL/GenBank/DDBJ databases">
        <title>Draft genome sequence of Pseudomonas otitidis recovered from a chicken carcass.</title>
        <authorList>
            <person name="Vieira T.R."/>
            <person name="Oliviera E.F.C."/>
            <person name="Silva N.M.V."/>
            <person name="Sambrano G.E."/>
            <person name="Cibulski S.P."/>
            <person name="Cardoso M.R.I."/>
        </authorList>
    </citation>
    <scope>NUCLEOTIDE SEQUENCE [LARGE SCALE GENOMIC DNA]</scope>
    <source>
        <strain evidence="2 3">25_K</strain>
    </source>
</reference>
<sequence>MRNNWVVWLGCICLFLTGVIWGAIPFSKKFFVPNDLHDFLEMLASIATIVAVIVAANGINTWRTQVARTTDHDIAREALALLYQYRDQIAAARSPMMFGHEMEPDPGEPKDKVEGSRVGQIRGYNRRMKRVIEARQALYKLIIHCEVLWGREVGLLFEKVFKMELELVEAMQKHFDPSYLGVLFEGSEEARRTEMIKNRRVLYAGGSEDEFTKDFELCLGSVETYLKKRIISSSDIL</sequence>
<proteinExistence type="predicted"/>
<keyword evidence="1" id="KW-0472">Membrane</keyword>
<dbReference type="RefSeq" id="WP_160483094.1">
    <property type="nucleotide sequence ID" value="NZ_JARGCP010000001.1"/>
</dbReference>
<protein>
    <submittedName>
        <fullName evidence="2">Uncharacterized protein</fullName>
    </submittedName>
</protein>
<dbReference type="AlphaFoldDB" id="A0A7X3KWG3"/>
<name>A0A7X3KWG3_9GAMM</name>
<accession>A0A7X3KWG3</accession>
<keyword evidence="1" id="KW-1133">Transmembrane helix</keyword>
<organism evidence="2 3">
    <name type="scientific">Metapseudomonas otitidis</name>
    <dbReference type="NCBI Taxonomy" id="319939"/>
    <lineage>
        <taxon>Bacteria</taxon>
        <taxon>Pseudomonadati</taxon>
        <taxon>Pseudomonadota</taxon>
        <taxon>Gammaproteobacteria</taxon>
        <taxon>Pseudomonadales</taxon>
        <taxon>Pseudomonadaceae</taxon>
        <taxon>Metapseudomonas</taxon>
    </lineage>
</organism>
<dbReference type="EMBL" id="WTFN01000118">
    <property type="protein sequence ID" value="MWK59795.1"/>
    <property type="molecule type" value="Genomic_DNA"/>
</dbReference>
<evidence type="ECO:0000313" key="2">
    <source>
        <dbReference type="EMBL" id="MWK59795.1"/>
    </source>
</evidence>
<feature type="transmembrane region" description="Helical" evidence="1">
    <location>
        <begin position="39"/>
        <end position="59"/>
    </location>
</feature>
<comment type="caution">
    <text evidence="2">The sequence shown here is derived from an EMBL/GenBank/DDBJ whole genome shotgun (WGS) entry which is preliminary data.</text>
</comment>
<evidence type="ECO:0000256" key="1">
    <source>
        <dbReference type="SAM" id="Phobius"/>
    </source>
</evidence>